<sequence length="690" mass="70235">MGRIRIVALVFIVVLLGWFAPLYAQQSNDVIIQPHAFVGDTFTYQGLLMQGTTYPSGTFDFQFSLYDDPTAGTLLGQLQQDDVPVEAGQFTVALTFPEGSVTGHQRWLAIAVKTLNGSAYVPLNPRSAVSAAPIALSLPGLWTRQNDTSPNLIGGYSSNTVPANGVGMTIGGGGAFGNLQQIYDHYGVIGGGANNRVGSDDGTVTNDGYATISGGFGNTTTQEYTVIGGGQANTITGAFSTISGGTTNTIAHIYATIGGGMNNRVSAQFGTIGGGGSSASATGNRVYDTYSTISGGYNNVAGVDDTGNQPFATVGGGSSNNANALGSMVGGGRSNSISAIADYSVISGGYNNVATGLYATVSGGGSASSGQGNRAYDNYSTVAGGYNNVAGIDDSIGQPFTTVAGGGSNTASGYASAIGGGRLNQASGQYAFIGGGESNTATGDHTTIGAGRQNTANGNFSSILGGSGNSTSADYSVAAGENAVAAHRGSFVWASTQAAPDATITSTAPGQFIVRAPGGAWFGSSTQVDMPNGAILATDSGAFLSKGGTWSNSSDKHRKTQFAAIDPHALLTKLAAIPMQSWSYINEDPQIRHLGPTAQDFYAAFGLGTDDRHIATVDADGVALTAIQGLYQLNREQAAVITDLETRLAALETATPSPARSVWLLAGGWGSLLLIVGWLVGRRMRRGGTV</sequence>
<keyword evidence="4" id="KW-1185">Reference proteome</keyword>
<dbReference type="InParanoid" id="A9B8R3"/>
<dbReference type="Proteomes" id="UP000000787">
    <property type="component" value="Plasmid pHAU01"/>
</dbReference>
<proteinExistence type="predicted"/>
<feature type="transmembrane region" description="Helical" evidence="1">
    <location>
        <begin position="662"/>
        <end position="681"/>
    </location>
</feature>
<protein>
    <recommendedName>
        <fullName evidence="2">Peptidase S74 domain-containing protein</fullName>
    </recommendedName>
</protein>
<keyword evidence="3" id="KW-0614">Plasmid</keyword>
<keyword evidence="1" id="KW-1133">Transmembrane helix</keyword>
<name>A9B8R3_HERA2</name>
<dbReference type="HOGENOM" id="CLU_398891_0_0_0"/>
<dbReference type="AlphaFoldDB" id="A9B8R3"/>
<keyword evidence="1" id="KW-0472">Membrane</keyword>
<dbReference type="BioCyc" id="HAUR316274:GHYA-5161-MONOMER"/>
<geneLocation type="plasmid" evidence="3 4">
    <name>pHAU01</name>
</geneLocation>
<accession>A9B8R3</accession>
<dbReference type="EMBL" id="CP000876">
    <property type="protein sequence ID" value="ABX07727.1"/>
    <property type="molecule type" value="Genomic_DNA"/>
</dbReference>
<dbReference type="PROSITE" id="PS51688">
    <property type="entry name" value="ICA"/>
    <property type="match status" value="1"/>
</dbReference>
<keyword evidence="1" id="KW-0812">Transmembrane</keyword>
<evidence type="ECO:0000259" key="2">
    <source>
        <dbReference type="PROSITE" id="PS51688"/>
    </source>
</evidence>
<dbReference type="InterPro" id="IPR030392">
    <property type="entry name" value="S74_ICA"/>
</dbReference>
<reference evidence="3 4" key="1">
    <citation type="journal article" date="2011" name="Stand. Genomic Sci.">
        <title>Complete genome sequence of the filamentous gliding predatory bacterium Herpetosiphon aurantiacus type strain (114-95(T)).</title>
        <authorList>
            <person name="Kiss H."/>
            <person name="Nett M."/>
            <person name="Domin N."/>
            <person name="Martin K."/>
            <person name="Maresca J.A."/>
            <person name="Copeland A."/>
            <person name="Lapidus A."/>
            <person name="Lucas S."/>
            <person name="Berry K.W."/>
            <person name="Glavina Del Rio T."/>
            <person name="Dalin E."/>
            <person name="Tice H."/>
            <person name="Pitluck S."/>
            <person name="Richardson P."/>
            <person name="Bruce D."/>
            <person name="Goodwin L."/>
            <person name="Han C."/>
            <person name="Detter J.C."/>
            <person name="Schmutz J."/>
            <person name="Brettin T."/>
            <person name="Land M."/>
            <person name="Hauser L."/>
            <person name="Kyrpides N.C."/>
            <person name="Ivanova N."/>
            <person name="Goker M."/>
            <person name="Woyke T."/>
            <person name="Klenk H.P."/>
            <person name="Bryant D.A."/>
        </authorList>
    </citation>
    <scope>NUCLEOTIDE SEQUENCE [LARGE SCALE GENOMIC DNA]</scope>
    <source>
        <strain evidence="4">ATCC 23779 / DSM 785 / 114-95</strain>
        <plasmid evidence="3">pHAU01</plasmid>
    </source>
</reference>
<organism evidence="3 4">
    <name type="scientific">Herpetosiphon aurantiacus (strain ATCC 23779 / DSM 785 / 114-95)</name>
    <dbReference type="NCBI Taxonomy" id="316274"/>
    <lineage>
        <taxon>Bacteria</taxon>
        <taxon>Bacillati</taxon>
        <taxon>Chloroflexota</taxon>
        <taxon>Chloroflexia</taxon>
        <taxon>Herpetosiphonales</taxon>
        <taxon>Herpetosiphonaceae</taxon>
        <taxon>Herpetosiphon</taxon>
    </lineage>
</organism>
<gene>
    <name evidence="3" type="ordered locus">Haur_5099</name>
</gene>
<evidence type="ECO:0000313" key="4">
    <source>
        <dbReference type="Proteomes" id="UP000000787"/>
    </source>
</evidence>
<dbReference type="KEGG" id="hau:Haur_5099"/>
<feature type="domain" description="Peptidase S74" evidence="2">
    <location>
        <begin position="554"/>
        <end position="655"/>
    </location>
</feature>
<dbReference type="Gene3D" id="2.150.10.10">
    <property type="entry name" value="Serralysin-like metalloprotease, C-terminal"/>
    <property type="match status" value="3"/>
</dbReference>
<dbReference type="CDD" id="cd12819">
    <property type="entry name" value="LbR_vir_like"/>
    <property type="match status" value="1"/>
</dbReference>
<evidence type="ECO:0000313" key="3">
    <source>
        <dbReference type="EMBL" id="ABX07727.1"/>
    </source>
</evidence>
<dbReference type="Pfam" id="PF13884">
    <property type="entry name" value="Peptidase_S74"/>
    <property type="match status" value="1"/>
</dbReference>
<evidence type="ECO:0000256" key="1">
    <source>
        <dbReference type="SAM" id="Phobius"/>
    </source>
</evidence>
<dbReference type="InterPro" id="IPR011049">
    <property type="entry name" value="Serralysin-like_metalloprot_C"/>
</dbReference>